<dbReference type="PANTHER" id="PTHR30590">
    <property type="entry name" value="INNER MEMBRANE PROTEIN"/>
    <property type="match status" value="1"/>
</dbReference>
<dbReference type="Proteomes" id="UP000184543">
    <property type="component" value="Unassembled WGS sequence"/>
</dbReference>
<dbReference type="OrthoDB" id="9807744at2"/>
<feature type="transmembrane region" description="Helical" evidence="1">
    <location>
        <begin position="319"/>
        <end position="346"/>
    </location>
</feature>
<dbReference type="InterPro" id="IPR007349">
    <property type="entry name" value="DUF418"/>
</dbReference>
<accession>A0A1M6NQX3</accession>
<protein>
    <recommendedName>
        <fullName evidence="2">DUF418 domain-containing protein</fullName>
    </recommendedName>
</protein>
<sequence length="412" mass="47612">MTSNQPIEPKQRIEILDILRGFALLGIIFMNMGFFSGYVFMPFDDLEQITDFQLDEKLYSFLDVIVTGKFYTLFSLLFAVGFYIQYEKNKEDSINFLKTYRRRLFFLLLIGFLHSLIWFGDILLAYSIFGFILILFRNVKSKNLILWSLFFLLFPLLIDLCLLPFSEALSSASPEKTAALAHVQYPDMTVEAVIRTFQNGSIADLFILNIHHLVWKYLGYIPSGGYFKFLGIFLLGYYFASIEFFTKKSKSTLLLITSLTVGLLATFSAKIIGGSSYMFPPTPLNILYKFLVLAGQIFMCIFYITSISKIVQTSIGRRAFGYLIPVGRMALSNYLFQTLIMIIIFYNFGFNLIGKIGLLHTSGIAILILVSQIILSHIWLRHFKFGPLEWIWRSLTYKKRIHIRYPNNYLAK</sequence>
<feature type="transmembrane region" description="Helical" evidence="1">
    <location>
        <begin position="144"/>
        <end position="165"/>
    </location>
</feature>
<evidence type="ECO:0000259" key="2">
    <source>
        <dbReference type="Pfam" id="PF04235"/>
    </source>
</evidence>
<dbReference type="EMBL" id="FQYU01000015">
    <property type="protein sequence ID" value="SHJ98084.1"/>
    <property type="molecule type" value="Genomic_DNA"/>
</dbReference>
<feature type="domain" description="DUF418" evidence="2">
    <location>
        <begin position="243"/>
        <end position="399"/>
    </location>
</feature>
<feature type="transmembrane region" description="Helical" evidence="1">
    <location>
        <begin position="286"/>
        <end position="307"/>
    </location>
</feature>
<keyword evidence="1" id="KW-1133">Transmembrane helix</keyword>
<evidence type="ECO:0000256" key="1">
    <source>
        <dbReference type="SAM" id="Phobius"/>
    </source>
</evidence>
<feature type="transmembrane region" description="Helical" evidence="1">
    <location>
        <begin position="21"/>
        <end position="41"/>
    </location>
</feature>
<feature type="transmembrane region" description="Helical" evidence="1">
    <location>
        <begin position="358"/>
        <end position="380"/>
    </location>
</feature>
<dbReference type="InterPro" id="IPR052529">
    <property type="entry name" value="Bact_Transport_Assoc"/>
</dbReference>
<proteinExistence type="predicted"/>
<evidence type="ECO:0000313" key="4">
    <source>
        <dbReference type="Proteomes" id="UP000184543"/>
    </source>
</evidence>
<reference evidence="4" key="1">
    <citation type="submission" date="2016-11" db="EMBL/GenBank/DDBJ databases">
        <authorList>
            <person name="Varghese N."/>
            <person name="Submissions S."/>
        </authorList>
    </citation>
    <scope>NUCLEOTIDE SEQUENCE [LARGE SCALE GENOMIC DNA]</scope>
    <source>
        <strain evidence="4">DSM 19858</strain>
    </source>
</reference>
<feature type="transmembrane region" description="Helical" evidence="1">
    <location>
        <begin position="61"/>
        <end position="84"/>
    </location>
</feature>
<feature type="transmembrane region" description="Helical" evidence="1">
    <location>
        <begin position="104"/>
        <end position="132"/>
    </location>
</feature>
<evidence type="ECO:0000313" key="3">
    <source>
        <dbReference type="EMBL" id="SHJ98084.1"/>
    </source>
</evidence>
<organism evidence="3 4">
    <name type="scientific">Pseudozobellia thermophila</name>
    <dbReference type="NCBI Taxonomy" id="192903"/>
    <lineage>
        <taxon>Bacteria</taxon>
        <taxon>Pseudomonadati</taxon>
        <taxon>Bacteroidota</taxon>
        <taxon>Flavobacteriia</taxon>
        <taxon>Flavobacteriales</taxon>
        <taxon>Flavobacteriaceae</taxon>
        <taxon>Pseudozobellia</taxon>
    </lineage>
</organism>
<keyword evidence="4" id="KW-1185">Reference proteome</keyword>
<dbReference type="PANTHER" id="PTHR30590:SF2">
    <property type="entry name" value="INNER MEMBRANE PROTEIN"/>
    <property type="match status" value="1"/>
</dbReference>
<feature type="transmembrane region" description="Helical" evidence="1">
    <location>
        <begin position="226"/>
        <end position="246"/>
    </location>
</feature>
<gene>
    <name evidence="3" type="ORF">SAMN04488513_1155</name>
</gene>
<dbReference type="RefSeq" id="WP_072995621.1">
    <property type="nucleotide sequence ID" value="NZ_FQYU01000015.1"/>
</dbReference>
<dbReference type="AlphaFoldDB" id="A0A1M6NQX3"/>
<keyword evidence="1" id="KW-0812">Transmembrane</keyword>
<keyword evidence="1" id="KW-0472">Membrane</keyword>
<name>A0A1M6NQX3_9FLAO</name>
<dbReference type="Pfam" id="PF04235">
    <property type="entry name" value="DUF418"/>
    <property type="match status" value="1"/>
</dbReference>
<feature type="transmembrane region" description="Helical" evidence="1">
    <location>
        <begin position="253"/>
        <end position="274"/>
    </location>
</feature>